<dbReference type="Pfam" id="PF00264">
    <property type="entry name" value="Tyrosinase"/>
    <property type="match status" value="1"/>
</dbReference>
<dbReference type="Proteomes" id="UP000250140">
    <property type="component" value="Unassembled WGS sequence"/>
</dbReference>
<dbReference type="InterPro" id="IPR008922">
    <property type="entry name" value="Di-copper_centre_dom_sf"/>
</dbReference>
<sequence length="350" mass="38158">MLLAWHGSVLALLASCLVAVEAAPSPRSTCSTLSVRKEWRTLSKAKKLSYIAAVKYLQSKPLITASGFDGVRNRFDDFQATHINNTDYIHFVGYFQPYLSLNMLEQSFAWLTSPADGTDGSLPSMRKHFKPHAVTLDPSHWTQDSTEVLFPKAPVFDSTHGFGGNGPYINSTNDPSVTLHIPGKTGGGCVQDGPFKDFKVNMGPQFNLTYNPHYLTRDFSPYFASQTLNSTVVASALAGKTFKDFDVVAQGRTDVPGMTYHGGGHLSAGGDLGVIGDAYASPGDPSKREADISGPDTQFAYPFDFFGEIPYKNITLNYNMFFGNLTPGITWAPIKNVMDISAGPLCYTYL</sequence>
<accession>A0A8E2FEP8</accession>
<dbReference type="GO" id="GO:0016491">
    <property type="term" value="F:oxidoreductase activity"/>
    <property type="evidence" value="ECO:0007669"/>
    <property type="project" value="InterPro"/>
</dbReference>
<keyword evidence="4" id="KW-1185">Reference proteome</keyword>
<dbReference type="SUPFAM" id="SSF48056">
    <property type="entry name" value="Di-copper centre-containing domain"/>
    <property type="match status" value="1"/>
</dbReference>
<dbReference type="EMBL" id="KV748480">
    <property type="protein sequence ID" value="OCL15161.1"/>
    <property type="molecule type" value="Genomic_DNA"/>
</dbReference>
<feature type="chain" id="PRO_5034008873" evidence="1">
    <location>
        <begin position="23"/>
        <end position="350"/>
    </location>
</feature>
<dbReference type="AlphaFoldDB" id="A0A8E2FEP8"/>
<organism evidence="3 4">
    <name type="scientific">Glonium stellatum</name>
    <dbReference type="NCBI Taxonomy" id="574774"/>
    <lineage>
        <taxon>Eukaryota</taxon>
        <taxon>Fungi</taxon>
        <taxon>Dikarya</taxon>
        <taxon>Ascomycota</taxon>
        <taxon>Pezizomycotina</taxon>
        <taxon>Dothideomycetes</taxon>
        <taxon>Pleosporomycetidae</taxon>
        <taxon>Gloniales</taxon>
        <taxon>Gloniaceae</taxon>
        <taxon>Glonium</taxon>
    </lineage>
</organism>
<evidence type="ECO:0000313" key="3">
    <source>
        <dbReference type="EMBL" id="OCL15161.1"/>
    </source>
</evidence>
<gene>
    <name evidence="3" type="ORF">AOQ84DRAFT_358267</name>
</gene>
<name>A0A8E2FEP8_9PEZI</name>
<dbReference type="InterPro" id="IPR002227">
    <property type="entry name" value="Tyrosinase_Cu-bd"/>
</dbReference>
<protein>
    <submittedName>
        <fullName evidence="3">Di-copper centre-containing protein</fullName>
    </submittedName>
</protein>
<evidence type="ECO:0000259" key="2">
    <source>
        <dbReference type="Pfam" id="PF00264"/>
    </source>
</evidence>
<proteinExistence type="predicted"/>
<keyword evidence="1" id="KW-0732">Signal</keyword>
<feature type="signal peptide" evidence="1">
    <location>
        <begin position="1"/>
        <end position="22"/>
    </location>
</feature>
<dbReference type="OrthoDB" id="6132182at2759"/>
<evidence type="ECO:0000256" key="1">
    <source>
        <dbReference type="SAM" id="SignalP"/>
    </source>
</evidence>
<evidence type="ECO:0000313" key="4">
    <source>
        <dbReference type="Proteomes" id="UP000250140"/>
    </source>
</evidence>
<dbReference type="Gene3D" id="1.10.1280.10">
    <property type="entry name" value="Di-copper center containing domain from catechol oxidase"/>
    <property type="match status" value="1"/>
</dbReference>
<feature type="domain" description="Tyrosinase copper-binding" evidence="2">
    <location>
        <begin position="73"/>
        <end position="285"/>
    </location>
</feature>
<reference evidence="3 4" key="1">
    <citation type="journal article" date="2016" name="Nat. Commun.">
        <title>Ectomycorrhizal ecology is imprinted in the genome of the dominant symbiotic fungus Cenococcum geophilum.</title>
        <authorList>
            <consortium name="DOE Joint Genome Institute"/>
            <person name="Peter M."/>
            <person name="Kohler A."/>
            <person name="Ohm R.A."/>
            <person name="Kuo A."/>
            <person name="Krutzmann J."/>
            <person name="Morin E."/>
            <person name="Arend M."/>
            <person name="Barry K.W."/>
            <person name="Binder M."/>
            <person name="Choi C."/>
            <person name="Clum A."/>
            <person name="Copeland A."/>
            <person name="Grisel N."/>
            <person name="Haridas S."/>
            <person name="Kipfer T."/>
            <person name="LaButti K."/>
            <person name="Lindquist E."/>
            <person name="Lipzen A."/>
            <person name="Maire R."/>
            <person name="Meier B."/>
            <person name="Mihaltcheva S."/>
            <person name="Molinier V."/>
            <person name="Murat C."/>
            <person name="Poggeler S."/>
            <person name="Quandt C.A."/>
            <person name="Sperisen C."/>
            <person name="Tritt A."/>
            <person name="Tisserant E."/>
            <person name="Crous P.W."/>
            <person name="Henrissat B."/>
            <person name="Nehls U."/>
            <person name="Egli S."/>
            <person name="Spatafora J.W."/>
            <person name="Grigoriev I.V."/>
            <person name="Martin F.M."/>
        </authorList>
    </citation>
    <scope>NUCLEOTIDE SEQUENCE [LARGE SCALE GENOMIC DNA]</scope>
    <source>
        <strain evidence="3 4">CBS 207.34</strain>
    </source>
</reference>